<dbReference type="CDD" id="cd04301">
    <property type="entry name" value="NAT_SF"/>
    <property type="match status" value="1"/>
</dbReference>
<dbReference type="InterPro" id="IPR016181">
    <property type="entry name" value="Acyl_CoA_acyltransferase"/>
</dbReference>
<dbReference type="EMBL" id="FORT01000002">
    <property type="protein sequence ID" value="SFJ20677.1"/>
    <property type="molecule type" value="Genomic_DNA"/>
</dbReference>
<accession>A0A1I3PH54</accession>
<dbReference type="InterPro" id="IPR000182">
    <property type="entry name" value="GNAT_dom"/>
</dbReference>
<gene>
    <name evidence="2" type="ORF">SAMN05518846_102367</name>
</gene>
<evidence type="ECO:0000313" key="2">
    <source>
        <dbReference type="EMBL" id="SFJ20677.1"/>
    </source>
</evidence>
<keyword evidence="3" id="KW-1185">Reference proteome</keyword>
<proteinExistence type="predicted"/>
<dbReference type="PROSITE" id="PS51186">
    <property type="entry name" value="GNAT"/>
    <property type="match status" value="1"/>
</dbReference>
<dbReference type="SUPFAM" id="SSF55729">
    <property type="entry name" value="Acyl-CoA N-acyltransferases (Nat)"/>
    <property type="match status" value="1"/>
</dbReference>
<evidence type="ECO:0000313" key="3">
    <source>
        <dbReference type="Proteomes" id="UP000198915"/>
    </source>
</evidence>
<name>A0A1I3PH54_9BACL</name>
<feature type="domain" description="N-acetyltransferase" evidence="1">
    <location>
        <begin position="3"/>
        <end position="159"/>
    </location>
</feature>
<dbReference type="Proteomes" id="UP000198915">
    <property type="component" value="Unassembled WGS sequence"/>
</dbReference>
<protein>
    <submittedName>
        <fullName evidence="2">Predicted N-acetyltransferase YhbS</fullName>
    </submittedName>
</protein>
<dbReference type="Gene3D" id="3.40.630.30">
    <property type="match status" value="1"/>
</dbReference>
<reference evidence="3" key="1">
    <citation type="submission" date="2016-10" db="EMBL/GenBank/DDBJ databases">
        <authorList>
            <person name="Varghese N."/>
            <person name="Submissions S."/>
        </authorList>
    </citation>
    <scope>NUCLEOTIDE SEQUENCE [LARGE SCALE GENOMIC DNA]</scope>
    <source>
        <strain evidence="3">OK042</strain>
    </source>
</reference>
<dbReference type="RefSeq" id="WP_092266856.1">
    <property type="nucleotide sequence ID" value="NZ_FORT01000002.1"/>
</dbReference>
<dbReference type="Pfam" id="PF00583">
    <property type="entry name" value="Acetyltransf_1"/>
    <property type="match status" value="1"/>
</dbReference>
<dbReference type="GO" id="GO:0016747">
    <property type="term" value="F:acyltransferase activity, transferring groups other than amino-acyl groups"/>
    <property type="evidence" value="ECO:0007669"/>
    <property type="project" value="InterPro"/>
</dbReference>
<organism evidence="2 3">
    <name type="scientific">Brevibacillus centrosporus</name>
    <dbReference type="NCBI Taxonomy" id="54910"/>
    <lineage>
        <taxon>Bacteria</taxon>
        <taxon>Bacillati</taxon>
        <taxon>Bacillota</taxon>
        <taxon>Bacilli</taxon>
        <taxon>Bacillales</taxon>
        <taxon>Paenibacillaceae</taxon>
        <taxon>Brevibacillus</taxon>
    </lineage>
</organism>
<sequence>MDILIRQELPEEYNKTEEVVERAFLNEEFSDKTEHLLVCRIRKSDAFVPELSLVAVTQDNEIVGHILLSKIHIIDGTTVVANSLALAPVSVAPKFQNIGIGSQLIRKALIKAKELGYQSVIVLGHKDYYPRFGFKPASLWKVKAPFDVPPEFFMAMELTENALANAQGVVHYSKAFTE</sequence>
<evidence type="ECO:0000259" key="1">
    <source>
        <dbReference type="PROSITE" id="PS51186"/>
    </source>
</evidence>
<dbReference type="AlphaFoldDB" id="A0A1I3PH54"/>
<keyword evidence="2" id="KW-0808">Transferase</keyword>
<dbReference type="STRING" id="1884381.SAMN05518846_102367"/>